<name>A0A975TTA5_9RHOB</name>
<dbReference type="InterPro" id="IPR000014">
    <property type="entry name" value="PAS"/>
</dbReference>
<evidence type="ECO:0000313" key="2">
    <source>
        <dbReference type="EMBL" id="QXL87147.1"/>
    </source>
</evidence>
<proteinExistence type="predicted"/>
<dbReference type="InterPro" id="IPR035965">
    <property type="entry name" value="PAS-like_dom_sf"/>
</dbReference>
<sequence>MTTADATAQAARAPCGLLTVDHKGTIVPVNDRFAQWLGISAPEVVGTPLAQHFTKASRIVFETSIVPLLTLKGQVEGASLDLVTRDGVKVPVLLSAERGGRRPRR</sequence>
<protein>
    <submittedName>
        <fullName evidence="2">PAS domain-containing protein</fullName>
    </submittedName>
</protein>
<feature type="domain" description="PAS" evidence="1">
    <location>
        <begin position="17"/>
        <end position="46"/>
    </location>
</feature>
<dbReference type="AlphaFoldDB" id="A0A975TTA5"/>
<evidence type="ECO:0000313" key="3">
    <source>
        <dbReference type="Proteomes" id="UP000693972"/>
    </source>
</evidence>
<keyword evidence="3" id="KW-1185">Reference proteome</keyword>
<dbReference type="Pfam" id="PF13426">
    <property type="entry name" value="PAS_9"/>
    <property type="match status" value="1"/>
</dbReference>
<dbReference type="EMBL" id="JAIMBW010000001">
    <property type="protein sequence ID" value="MBY4894495.1"/>
    <property type="molecule type" value="Genomic_DNA"/>
</dbReference>
<dbReference type="PROSITE" id="PS50112">
    <property type="entry name" value="PAS"/>
    <property type="match status" value="1"/>
</dbReference>
<dbReference type="NCBIfam" id="TIGR00229">
    <property type="entry name" value="sensory_box"/>
    <property type="match status" value="1"/>
</dbReference>
<reference evidence="2 3" key="1">
    <citation type="submission" date="2021-07" db="EMBL/GenBank/DDBJ databases">
        <title>Karlodiniumbacter phycospheric gen. nov., sp. nov., a phycosphere bacterium isolated from karlodinium veneficum.</title>
        <authorList>
            <person name="Peng Y."/>
            <person name="Jiang L."/>
            <person name="Lee J."/>
        </authorList>
    </citation>
    <scope>NUCLEOTIDE SEQUENCE</scope>
    <source>
        <strain evidence="2 3">N5</strain>
    </source>
</reference>
<dbReference type="RefSeq" id="WP_257894057.1">
    <property type="nucleotide sequence ID" value="NZ_JAIMBW010000001.1"/>
</dbReference>
<dbReference type="Gene3D" id="3.30.450.20">
    <property type="entry name" value="PAS domain"/>
    <property type="match status" value="1"/>
</dbReference>
<organism evidence="2">
    <name type="scientific">Gymnodinialimonas phycosphaerae</name>
    <dbReference type="NCBI Taxonomy" id="2841589"/>
    <lineage>
        <taxon>Bacteria</taxon>
        <taxon>Pseudomonadati</taxon>
        <taxon>Pseudomonadota</taxon>
        <taxon>Alphaproteobacteria</taxon>
        <taxon>Rhodobacterales</taxon>
        <taxon>Paracoccaceae</taxon>
        <taxon>Gymnodinialimonas</taxon>
    </lineage>
</organism>
<dbReference type="SMART" id="SM00091">
    <property type="entry name" value="PAS"/>
    <property type="match status" value="1"/>
</dbReference>
<dbReference type="SUPFAM" id="SSF55785">
    <property type="entry name" value="PYP-like sensor domain (PAS domain)"/>
    <property type="match status" value="1"/>
</dbReference>
<accession>A0A975TTA5</accession>
<dbReference type="EMBL" id="CP078073">
    <property type="protein sequence ID" value="QXL87147.1"/>
    <property type="molecule type" value="Genomic_DNA"/>
</dbReference>
<dbReference type="CDD" id="cd00130">
    <property type="entry name" value="PAS"/>
    <property type="match status" value="1"/>
</dbReference>
<evidence type="ECO:0000259" key="1">
    <source>
        <dbReference type="PROSITE" id="PS50112"/>
    </source>
</evidence>
<dbReference type="Proteomes" id="UP000693972">
    <property type="component" value="Unassembled WGS sequence"/>
</dbReference>
<gene>
    <name evidence="2" type="ORF">KUL25_17190</name>
</gene>